<dbReference type="Proteomes" id="UP000828941">
    <property type="component" value="Chromosome 11"/>
</dbReference>
<protein>
    <submittedName>
        <fullName evidence="1">Uncharacterized protein</fullName>
    </submittedName>
</protein>
<name>A0ACB9LPP7_BAUVA</name>
<sequence>MSSRQPDPSTNDGCHTFQLIHGDGEFNSVGLKDFETKVQLNQNVSYAVVAIIGPQSSGKSTLLNYLFGTNFTTMDSSSGRSQTTQGIWLACPNIESKHFMLVMDIEGTDGSERQGDTTFEKQSGLFALAVANVVMVNIWYTDIGREQGAGKPLLSALLQQIWDSIPTPKGKNISLDEVFEVKFVFLPHYEYQNEDFRKEVLIFQKRLVQYCTAAGDQKLPTSGFSTYAQTIWIDIKGNKNLNLPAHKVTFLFKKAFGGYGGNNTL</sequence>
<organism evidence="1 2">
    <name type="scientific">Bauhinia variegata</name>
    <name type="common">Purple orchid tree</name>
    <name type="synonym">Phanera variegata</name>
    <dbReference type="NCBI Taxonomy" id="167791"/>
    <lineage>
        <taxon>Eukaryota</taxon>
        <taxon>Viridiplantae</taxon>
        <taxon>Streptophyta</taxon>
        <taxon>Embryophyta</taxon>
        <taxon>Tracheophyta</taxon>
        <taxon>Spermatophyta</taxon>
        <taxon>Magnoliopsida</taxon>
        <taxon>eudicotyledons</taxon>
        <taxon>Gunneridae</taxon>
        <taxon>Pentapetalae</taxon>
        <taxon>rosids</taxon>
        <taxon>fabids</taxon>
        <taxon>Fabales</taxon>
        <taxon>Fabaceae</taxon>
        <taxon>Cercidoideae</taxon>
        <taxon>Cercideae</taxon>
        <taxon>Bauhiniinae</taxon>
        <taxon>Bauhinia</taxon>
    </lineage>
</organism>
<keyword evidence="2" id="KW-1185">Reference proteome</keyword>
<gene>
    <name evidence="1" type="ORF">L6164_026377</name>
</gene>
<accession>A0ACB9LPP7</accession>
<reference evidence="1 2" key="1">
    <citation type="journal article" date="2022" name="DNA Res.">
        <title>Chromosomal-level genome assembly of the orchid tree Bauhinia variegata (Leguminosae; Cercidoideae) supports the allotetraploid origin hypothesis of Bauhinia.</title>
        <authorList>
            <person name="Zhong Y."/>
            <person name="Chen Y."/>
            <person name="Zheng D."/>
            <person name="Pang J."/>
            <person name="Liu Y."/>
            <person name="Luo S."/>
            <person name="Meng S."/>
            <person name="Qian L."/>
            <person name="Wei D."/>
            <person name="Dai S."/>
            <person name="Zhou R."/>
        </authorList>
    </citation>
    <scope>NUCLEOTIDE SEQUENCE [LARGE SCALE GENOMIC DNA]</scope>
    <source>
        <strain evidence="1">BV-YZ2020</strain>
    </source>
</reference>
<comment type="caution">
    <text evidence="1">The sequence shown here is derived from an EMBL/GenBank/DDBJ whole genome shotgun (WGS) entry which is preliminary data.</text>
</comment>
<evidence type="ECO:0000313" key="2">
    <source>
        <dbReference type="Proteomes" id="UP000828941"/>
    </source>
</evidence>
<evidence type="ECO:0000313" key="1">
    <source>
        <dbReference type="EMBL" id="KAI4313390.1"/>
    </source>
</evidence>
<proteinExistence type="predicted"/>
<dbReference type="EMBL" id="CM039436">
    <property type="protein sequence ID" value="KAI4313390.1"/>
    <property type="molecule type" value="Genomic_DNA"/>
</dbReference>